<dbReference type="Pfam" id="PF05219">
    <property type="entry name" value="DREV"/>
    <property type="match status" value="1"/>
</dbReference>
<dbReference type="CDD" id="cd02440">
    <property type="entry name" value="AdoMet_MTases"/>
    <property type="match status" value="1"/>
</dbReference>
<dbReference type="OrthoDB" id="199041at2759"/>
<dbReference type="EMBL" id="CAJVCH010570061">
    <property type="protein sequence ID" value="CAG7833952.1"/>
    <property type="molecule type" value="Genomic_DNA"/>
</dbReference>
<evidence type="ECO:0008006" key="3">
    <source>
        <dbReference type="Google" id="ProtNLM"/>
    </source>
</evidence>
<dbReference type="Proteomes" id="UP000708208">
    <property type="component" value="Unassembled WGS sequence"/>
</dbReference>
<dbReference type="PANTHER" id="PTHR12890:SF0">
    <property type="entry name" value="PROTEIN-L-HISTIDINE N-PROS-METHYLTRANSFERASE"/>
    <property type="match status" value="1"/>
</dbReference>
<dbReference type="InterPro" id="IPR007884">
    <property type="entry name" value="METL9"/>
</dbReference>
<dbReference type="PANTHER" id="PTHR12890">
    <property type="entry name" value="DREV PROTEIN"/>
    <property type="match status" value="1"/>
</dbReference>
<accession>A0A8J2PZ98</accession>
<name>A0A8J2PZ98_9HEXA</name>
<protein>
    <recommendedName>
        <fullName evidence="3">Methyltransferase-like protein 9</fullName>
    </recommendedName>
</protein>
<reference evidence="1" key="1">
    <citation type="submission" date="2021-06" db="EMBL/GenBank/DDBJ databases">
        <authorList>
            <person name="Hodson N. C."/>
            <person name="Mongue J. A."/>
            <person name="Jaron S. K."/>
        </authorList>
    </citation>
    <scope>NUCLEOTIDE SEQUENCE</scope>
</reference>
<sequence length="302" mass="34669">MGSNYFRPRGALARTFYDKLHKDHQLRNMDKSQWYLVDEKEMKGLSLDLWGKFHKCELDDETESFLDNCFDTSDSFCWQLWLTFANSVLSWFLSPTSINGLLGRGSMYVFSGTQFKQLIDLSNDGLLLDSLLDVGAGDGSTTDRIKRYFNKVYVTEMSKPMKWSLANKGFIVLDELTWNESSVKFDAITCLNVLDRCDRPLQLLDSIQKTLKPTGVAIVSFVIPFNPYVEFGGNDTHDPAELLPISAKTFNQEVNNFVGKVLIPNGWEVLRWTRLPYLCQGNIQQAFYWLNDAVFVMKPKQL</sequence>
<dbReference type="AlphaFoldDB" id="A0A8J2PZ98"/>
<proteinExistence type="predicted"/>
<evidence type="ECO:0000313" key="2">
    <source>
        <dbReference type="Proteomes" id="UP000708208"/>
    </source>
</evidence>
<organism evidence="1 2">
    <name type="scientific">Allacma fusca</name>
    <dbReference type="NCBI Taxonomy" id="39272"/>
    <lineage>
        <taxon>Eukaryota</taxon>
        <taxon>Metazoa</taxon>
        <taxon>Ecdysozoa</taxon>
        <taxon>Arthropoda</taxon>
        <taxon>Hexapoda</taxon>
        <taxon>Collembola</taxon>
        <taxon>Symphypleona</taxon>
        <taxon>Sminthuridae</taxon>
        <taxon>Allacma</taxon>
    </lineage>
</organism>
<comment type="caution">
    <text evidence="1">The sequence shown here is derived from an EMBL/GenBank/DDBJ whole genome shotgun (WGS) entry which is preliminary data.</text>
</comment>
<dbReference type="GO" id="GO:0106370">
    <property type="term" value="F:protein-L-histidine N-pros-methyltransferase activity"/>
    <property type="evidence" value="ECO:0007669"/>
    <property type="project" value="InterPro"/>
</dbReference>
<keyword evidence="2" id="KW-1185">Reference proteome</keyword>
<gene>
    <name evidence="1" type="ORF">AFUS01_LOCUS43508</name>
</gene>
<evidence type="ECO:0000313" key="1">
    <source>
        <dbReference type="EMBL" id="CAG7833952.1"/>
    </source>
</evidence>